<evidence type="ECO:0000313" key="3">
    <source>
        <dbReference type="Proteomes" id="UP000332933"/>
    </source>
</evidence>
<keyword evidence="3" id="KW-1185">Reference proteome</keyword>
<dbReference type="AlphaFoldDB" id="A0A485L872"/>
<organism evidence="2 3">
    <name type="scientific">Aphanomyces stellatus</name>
    <dbReference type="NCBI Taxonomy" id="120398"/>
    <lineage>
        <taxon>Eukaryota</taxon>
        <taxon>Sar</taxon>
        <taxon>Stramenopiles</taxon>
        <taxon>Oomycota</taxon>
        <taxon>Saprolegniomycetes</taxon>
        <taxon>Saprolegniales</taxon>
        <taxon>Verrucalvaceae</taxon>
        <taxon>Aphanomyces</taxon>
    </lineage>
</organism>
<name>A0A485L872_9STRA</name>
<evidence type="ECO:0000313" key="1">
    <source>
        <dbReference type="EMBL" id="KAF0691698.1"/>
    </source>
</evidence>
<dbReference type="EMBL" id="VJMH01006035">
    <property type="protein sequence ID" value="KAF0691698.1"/>
    <property type="molecule type" value="Genomic_DNA"/>
</dbReference>
<reference evidence="2 3" key="1">
    <citation type="submission" date="2019-03" db="EMBL/GenBank/DDBJ databases">
        <authorList>
            <person name="Gaulin E."/>
            <person name="Dumas B."/>
        </authorList>
    </citation>
    <scope>NUCLEOTIDE SEQUENCE [LARGE SCALE GENOMIC DNA]</scope>
    <source>
        <strain evidence="2">CBS 568.67</strain>
    </source>
</reference>
<dbReference type="EMBL" id="CAADRA010006056">
    <property type="protein sequence ID" value="VFT93868.1"/>
    <property type="molecule type" value="Genomic_DNA"/>
</dbReference>
<reference evidence="1" key="2">
    <citation type="submission" date="2019-06" db="EMBL/GenBank/DDBJ databases">
        <title>Genomics analysis of Aphanomyces spp. identifies a new class of oomycete effector associated with host adaptation.</title>
        <authorList>
            <person name="Gaulin E."/>
        </authorList>
    </citation>
    <scope>NUCLEOTIDE SEQUENCE</scope>
    <source>
        <strain evidence="1">CBS 578.67</strain>
    </source>
</reference>
<protein>
    <submittedName>
        <fullName evidence="2">Aste57867_17110 protein</fullName>
    </submittedName>
</protein>
<sequence length="216" mass="24688">MLPLSLDYAHLRSLHVERNAITALPEAFDSFNVDRPFILYPTPPPTLLPRSGHVARNQIVWFPQRATWMAHVFGLFLGHSPKLRTSPTVRCYRCTFRLDRHARGGTAPRAGPRLAPAHVWHEPRVRHVAAPTRRRSAARSNRSMWWRQRSSLHLSSRSQNYERAIEMDRGQFFRNVRTDNGNIAAVCAALPRGGRVRRLWCDSDGVHVCVVDDGDT</sequence>
<dbReference type="Proteomes" id="UP000332933">
    <property type="component" value="Unassembled WGS sequence"/>
</dbReference>
<gene>
    <name evidence="2" type="primary">Aste57867_17110</name>
    <name evidence="1" type="ORF">As57867_017051</name>
    <name evidence="2" type="ORF">ASTE57867_17110</name>
</gene>
<evidence type="ECO:0000313" key="2">
    <source>
        <dbReference type="EMBL" id="VFT93868.1"/>
    </source>
</evidence>
<accession>A0A485L872</accession>
<proteinExistence type="predicted"/>